<dbReference type="Pfam" id="PF00128">
    <property type="entry name" value="Alpha-amylase"/>
    <property type="match status" value="2"/>
</dbReference>
<dbReference type="GO" id="GO:0016787">
    <property type="term" value="F:hydrolase activity"/>
    <property type="evidence" value="ECO:0007669"/>
    <property type="project" value="UniProtKB-KW"/>
</dbReference>
<dbReference type="InterPro" id="IPR006047">
    <property type="entry name" value="GH13_cat_dom"/>
</dbReference>
<keyword evidence="1" id="KW-0732">Signal</keyword>
<dbReference type="PANTHER" id="PTHR10357:SF228">
    <property type="entry name" value="PUTATIVE-RELATED"/>
    <property type="match status" value="1"/>
</dbReference>
<reference evidence="4" key="1">
    <citation type="journal article" date="2019" name="Int. J. Syst. Evol. Microbiol.">
        <title>The Global Catalogue of Microorganisms (GCM) 10K type strain sequencing project: providing services to taxonomists for standard genome sequencing and annotation.</title>
        <authorList>
            <consortium name="The Broad Institute Genomics Platform"/>
            <consortium name="The Broad Institute Genome Sequencing Center for Infectious Disease"/>
            <person name="Wu L."/>
            <person name="Ma J."/>
        </authorList>
    </citation>
    <scope>NUCLEOTIDE SEQUENCE [LARGE SCALE GENOMIC DNA]</scope>
    <source>
        <strain evidence="4">CGMCC 1.10992</strain>
    </source>
</reference>
<keyword evidence="3" id="KW-0378">Hydrolase</keyword>
<proteinExistence type="predicted"/>
<comment type="caution">
    <text evidence="3">The sequence shown here is derived from an EMBL/GenBank/DDBJ whole genome shotgun (WGS) entry which is preliminary data.</text>
</comment>
<protein>
    <submittedName>
        <fullName evidence="3">Alpha-amylase family glycosyl hydrolase</fullName>
    </submittedName>
</protein>
<dbReference type="PROSITE" id="PS51257">
    <property type="entry name" value="PROKAR_LIPOPROTEIN"/>
    <property type="match status" value="1"/>
</dbReference>
<organism evidence="3 4">
    <name type="scientific">Corallincola platygyrae</name>
    <dbReference type="NCBI Taxonomy" id="1193278"/>
    <lineage>
        <taxon>Bacteria</taxon>
        <taxon>Pseudomonadati</taxon>
        <taxon>Pseudomonadota</taxon>
        <taxon>Gammaproteobacteria</taxon>
        <taxon>Alteromonadales</taxon>
        <taxon>Psychromonadaceae</taxon>
        <taxon>Corallincola</taxon>
    </lineage>
</organism>
<feature type="signal peptide" evidence="1">
    <location>
        <begin position="1"/>
        <end position="20"/>
    </location>
</feature>
<feature type="chain" id="PRO_5046087242" evidence="1">
    <location>
        <begin position="21"/>
        <end position="551"/>
    </location>
</feature>
<dbReference type="SMART" id="SM00642">
    <property type="entry name" value="Aamy"/>
    <property type="match status" value="1"/>
</dbReference>
<gene>
    <name evidence="3" type="ORF">ACFSJ3_15025</name>
</gene>
<evidence type="ECO:0000256" key="1">
    <source>
        <dbReference type="SAM" id="SignalP"/>
    </source>
</evidence>
<accession>A0ABW4XQB9</accession>
<dbReference type="SUPFAM" id="SSF51011">
    <property type="entry name" value="Glycosyl hydrolase domain"/>
    <property type="match status" value="1"/>
</dbReference>
<name>A0ABW4XQB9_9GAMM</name>
<evidence type="ECO:0000313" key="4">
    <source>
        <dbReference type="Proteomes" id="UP001597380"/>
    </source>
</evidence>
<evidence type="ECO:0000259" key="2">
    <source>
        <dbReference type="SMART" id="SM00642"/>
    </source>
</evidence>
<dbReference type="InterPro" id="IPR013780">
    <property type="entry name" value="Glyco_hydro_b"/>
</dbReference>
<sequence length="551" mass="59940">MDAKLTVGLLLAASVLSACGGGSSGGTPGGTETKTEPEVTYTPYPCDQTLYQQTDRLRIYHVMTEAFIDGDTNRGYGIGYGPSHHNGDIQGITDSLDYIQSLGMNAIWLTPVFESVQDAGQPDNVTRLDATGYFGSNYFAIDPNFGSLEQARTLVDEAHARGLYVFFDGVFGHHKTNAPEYASPNGLTLSGQGPHYADSLTTTQLSTFPVDLDFMKEVATYWIRELKIDGWRLDVANEVPVGGWGEIRQLVEETSQSVTYQMNGETVNPLGYMVAEIFDGSGDKVRSHGYGTAELPGVCSALDFAMRYQLVQTLAAEESGRGAPYPSQLNLGWQLNSANPDYAHPNLFVTNHDLVRLGDLIQRAGLEEEYFERHRAVYSFVAAYSGPITLYYGDEIGDEVPGFAETNDVCNGIDVMCDDHVARTSGKIEGLPLDETRTPFTASTEQAALRDYIRQLMLMRDAHPALYSGERVPLLAENATGLYADLKVADSEQILYLLNADSTAHEATFEASQLANATSLTNLLTGQTVTVSGSVTLPIAAVTGEFWLVNN</sequence>
<dbReference type="Gene3D" id="2.60.40.1180">
    <property type="entry name" value="Golgi alpha-mannosidase II"/>
    <property type="match status" value="1"/>
</dbReference>
<dbReference type="Proteomes" id="UP001597380">
    <property type="component" value="Unassembled WGS sequence"/>
</dbReference>
<dbReference type="RefSeq" id="WP_345340468.1">
    <property type="nucleotide sequence ID" value="NZ_BAABLI010000015.1"/>
</dbReference>
<dbReference type="Gene3D" id="3.20.20.80">
    <property type="entry name" value="Glycosidases"/>
    <property type="match status" value="1"/>
</dbReference>
<dbReference type="SUPFAM" id="SSF51445">
    <property type="entry name" value="(Trans)glycosidases"/>
    <property type="match status" value="1"/>
</dbReference>
<keyword evidence="4" id="KW-1185">Reference proteome</keyword>
<dbReference type="PANTHER" id="PTHR10357">
    <property type="entry name" value="ALPHA-AMYLASE FAMILY MEMBER"/>
    <property type="match status" value="1"/>
</dbReference>
<evidence type="ECO:0000313" key="3">
    <source>
        <dbReference type="EMBL" id="MFD2097308.1"/>
    </source>
</evidence>
<dbReference type="EMBL" id="JBHUHT010000017">
    <property type="protein sequence ID" value="MFD2097308.1"/>
    <property type="molecule type" value="Genomic_DNA"/>
</dbReference>
<dbReference type="InterPro" id="IPR017853">
    <property type="entry name" value="GH"/>
</dbReference>
<feature type="domain" description="Glycosyl hydrolase family 13 catalytic" evidence="2">
    <location>
        <begin position="61"/>
        <end position="427"/>
    </location>
</feature>